<gene>
    <name evidence="2" type="ORF">Pfra01_001183000</name>
</gene>
<name>A0A9W6XJA5_9STRA</name>
<keyword evidence="3" id="KW-1185">Reference proteome</keyword>
<reference evidence="2" key="1">
    <citation type="submission" date="2023-04" db="EMBL/GenBank/DDBJ databases">
        <title>Phytophthora fragariaefolia NBRC 109709.</title>
        <authorList>
            <person name="Ichikawa N."/>
            <person name="Sato H."/>
            <person name="Tonouchi N."/>
        </authorList>
    </citation>
    <scope>NUCLEOTIDE SEQUENCE</scope>
    <source>
        <strain evidence="2">NBRC 109709</strain>
    </source>
</reference>
<sequence>MFKVSPPAISPSNSQFSNASAVIEQFRIRHRQLSRGQQHQKLPSNTGESLEVEDGRARKVPANWREKHERSRSAHGHEDGNWPKPAGTEMHIGFNAFDFSSCPEALYDMEEQSDNLAATPESNQQQYHVETTSGSVWGIEHQCGFIRSSAFELMATQQKTPGHGTNCDGRRRAL</sequence>
<evidence type="ECO:0000313" key="3">
    <source>
        <dbReference type="Proteomes" id="UP001165121"/>
    </source>
</evidence>
<dbReference type="EMBL" id="BSXT01001178">
    <property type="protein sequence ID" value="GMF39604.1"/>
    <property type="molecule type" value="Genomic_DNA"/>
</dbReference>
<dbReference type="Proteomes" id="UP001165121">
    <property type="component" value="Unassembled WGS sequence"/>
</dbReference>
<protein>
    <submittedName>
        <fullName evidence="2">Unnamed protein product</fullName>
    </submittedName>
</protein>
<feature type="compositionally biased region" description="Polar residues" evidence="1">
    <location>
        <begin position="34"/>
        <end position="48"/>
    </location>
</feature>
<dbReference type="OrthoDB" id="110473at2759"/>
<proteinExistence type="predicted"/>
<organism evidence="2 3">
    <name type="scientific">Phytophthora fragariaefolia</name>
    <dbReference type="NCBI Taxonomy" id="1490495"/>
    <lineage>
        <taxon>Eukaryota</taxon>
        <taxon>Sar</taxon>
        <taxon>Stramenopiles</taxon>
        <taxon>Oomycota</taxon>
        <taxon>Peronosporomycetes</taxon>
        <taxon>Peronosporales</taxon>
        <taxon>Peronosporaceae</taxon>
        <taxon>Phytophthora</taxon>
    </lineage>
</organism>
<feature type="region of interest" description="Disordered" evidence="1">
    <location>
        <begin position="32"/>
        <end position="87"/>
    </location>
</feature>
<comment type="caution">
    <text evidence="2">The sequence shown here is derived from an EMBL/GenBank/DDBJ whole genome shotgun (WGS) entry which is preliminary data.</text>
</comment>
<dbReference type="AlphaFoldDB" id="A0A9W6XJA5"/>
<feature type="compositionally biased region" description="Basic and acidic residues" evidence="1">
    <location>
        <begin position="64"/>
        <end position="81"/>
    </location>
</feature>
<accession>A0A9W6XJA5</accession>
<evidence type="ECO:0000256" key="1">
    <source>
        <dbReference type="SAM" id="MobiDB-lite"/>
    </source>
</evidence>
<evidence type="ECO:0000313" key="2">
    <source>
        <dbReference type="EMBL" id="GMF39604.1"/>
    </source>
</evidence>